<dbReference type="Proteomes" id="UP001064048">
    <property type="component" value="Chromosome 17"/>
</dbReference>
<sequence length="486" mass="54849">MTTIASNVNCDESIKRKWKSMRDAYMKYKKQIKGTTGSGRKTINFMWAAQLSFLDSSISPRETESNIYGENGTPIMTDSDTSTPSPSTPSTPSTSSTNTNPDTDVTTQPLSPRSPRPFEPSATSRPANKKTAEADVDSIIIDFINKKKEKPRYDGIDYLFLSYAQTFKKLTTHKQAMLKVDLARLFSEAELNELASPQCPQYVQRLSPTYSMISETSDSYTYNTNHSENAANIKLVVVGDGGVGKSAITIQFFQKLFVTDYDPTIEDSYIQHTEEEFSAMREQYMRKGDGFLLVYSVTDPQSFRNLRRFHTQILRVKDRESYPMLVAANKVDLVHARVVGEEAGRELARELGAPHIQTSAKEPPLNVERAFHEVRHMLGSARRGTPAASWRASWARCTYRPAPRSRRSTSSEPSTRYGTCWAARGGGDAGRELARELGAPHIQTSAKEPPLNVERAFHELVRLIRKHPQQEEKNRRRRRFGKCTLL</sequence>
<accession>A0ACC0KL23</accession>
<gene>
    <name evidence="1" type="ORF">MSG28_010550</name>
</gene>
<protein>
    <submittedName>
        <fullName evidence="1">Uncharacterized protein</fullName>
    </submittedName>
</protein>
<dbReference type="EMBL" id="CM046117">
    <property type="protein sequence ID" value="KAI8437227.1"/>
    <property type="molecule type" value="Genomic_DNA"/>
</dbReference>
<name>A0ACC0KL23_CHOFU</name>
<evidence type="ECO:0000313" key="1">
    <source>
        <dbReference type="EMBL" id="KAI8437227.1"/>
    </source>
</evidence>
<reference evidence="1 2" key="1">
    <citation type="journal article" date="2022" name="Genome Biol. Evol.">
        <title>The Spruce Budworm Genome: Reconstructing the Evolutionary History of Antifreeze Proteins.</title>
        <authorList>
            <person name="Beliveau C."/>
            <person name="Gagne P."/>
            <person name="Picq S."/>
            <person name="Vernygora O."/>
            <person name="Keeling C.I."/>
            <person name="Pinkney K."/>
            <person name="Doucet D."/>
            <person name="Wen F."/>
            <person name="Johnston J.S."/>
            <person name="Maaroufi H."/>
            <person name="Boyle B."/>
            <person name="Laroche J."/>
            <person name="Dewar K."/>
            <person name="Juretic N."/>
            <person name="Blackburn G."/>
            <person name="Nisole A."/>
            <person name="Brunet B."/>
            <person name="Brandao M."/>
            <person name="Lumley L."/>
            <person name="Duan J."/>
            <person name="Quan G."/>
            <person name="Lucarotti C.J."/>
            <person name="Roe A.D."/>
            <person name="Sperling F.A.H."/>
            <person name="Levesque R.C."/>
            <person name="Cusson M."/>
        </authorList>
    </citation>
    <scope>NUCLEOTIDE SEQUENCE [LARGE SCALE GENOMIC DNA]</scope>
    <source>
        <strain evidence="1">Glfc:IPQL:Cfum</strain>
    </source>
</reference>
<keyword evidence="2" id="KW-1185">Reference proteome</keyword>
<proteinExistence type="predicted"/>
<organism evidence="1 2">
    <name type="scientific">Choristoneura fumiferana</name>
    <name type="common">Spruce budworm moth</name>
    <name type="synonym">Archips fumiferana</name>
    <dbReference type="NCBI Taxonomy" id="7141"/>
    <lineage>
        <taxon>Eukaryota</taxon>
        <taxon>Metazoa</taxon>
        <taxon>Ecdysozoa</taxon>
        <taxon>Arthropoda</taxon>
        <taxon>Hexapoda</taxon>
        <taxon>Insecta</taxon>
        <taxon>Pterygota</taxon>
        <taxon>Neoptera</taxon>
        <taxon>Endopterygota</taxon>
        <taxon>Lepidoptera</taxon>
        <taxon>Glossata</taxon>
        <taxon>Ditrysia</taxon>
        <taxon>Tortricoidea</taxon>
        <taxon>Tortricidae</taxon>
        <taxon>Tortricinae</taxon>
        <taxon>Choristoneura</taxon>
    </lineage>
</organism>
<evidence type="ECO:0000313" key="2">
    <source>
        <dbReference type="Proteomes" id="UP001064048"/>
    </source>
</evidence>
<comment type="caution">
    <text evidence="1">The sequence shown here is derived from an EMBL/GenBank/DDBJ whole genome shotgun (WGS) entry which is preliminary data.</text>
</comment>